<name>A0A1H2E772_9GAMM</name>
<dbReference type="SUPFAM" id="SSF52402">
    <property type="entry name" value="Adenine nucleotide alpha hydrolases-like"/>
    <property type="match status" value="2"/>
</dbReference>
<reference evidence="4" key="1">
    <citation type="submission" date="2016-10" db="EMBL/GenBank/DDBJ databases">
        <authorList>
            <person name="Varghese N."/>
            <person name="Submissions S."/>
        </authorList>
    </citation>
    <scope>NUCLEOTIDE SEQUENCE [LARGE SCALE GENOMIC DNA]</scope>
    <source>
        <strain evidence="4">CECT 8338</strain>
    </source>
</reference>
<proteinExistence type="inferred from homology"/>
<organism evidence="3 4">
    <name type="scientific">Halopseudomonas salegens</name>
    <dbReference type="NCBI Taxonomy" id="1434072"/>
    <lineage>
        <taxon>Bacteria</taxon>
        <taxon>Pseudomonadati</taxon>
        <taxon>Pseudomonadota</taxon>
        <taxon>Gammaproteobacteria</taxon>
        <taxon>Pseudomonadales</taxon>
        <taxon>Pseudomonadaceae</taxon>
        <taxon>Halopseudomonas</taxon>
    </lineage>
</organism>
<dbReference type="PRINTS" id="PR01438">
    <property type="entry name" value="UNVRSLSTRESS"/>
</dbReference>
<dbReference type="Gene3D" id="3.40.50.620">
    <property type="entry name" value="HUPs"/>
    <property type="match status" value="2"/>
</dbReference>
<keyword evidence="4" id="KW-1185">Reference proteome</keyword>
<dbReference type="PANTHER" id="PTHR46268:SF6">
    <property type="entry name" value="UNIVERSAL STRESS PROTEIN UP12"/>
    <property type="match status" value="1"/>
</dbReference>
<evidence type="ECO:0000259" key="2">
    <source>
        <dbReference type="Pfam" id="PF00582"/>
    </source>
</evidence>
<feature type="domain" description="UspA" evidence="2">
    <location>
        <begin position="2"/>
        <end position="130"/>
    </location>
</feature>
<dbReference type="AlphaFoldDB" id="A0A1H2E772"/>
<dbReference type="RefSeq" id="WP_092383632.1">
    <property type="nucleotide sequence ID" value="NZ_LT629787.1"/>
</dbReference>
<sequence>MTTLLMATDFSPESDLALKRACQLAAQHQARLVVLHSVDAALPLRTRDKRRSEAETLVQEQLGRCSPDPELDVKLVIEAGRIAETILRNAVEEDVSLIILGQHHQSSPELFVGTTLERVSRLASVPVLLVVSEQADYRQGLVALDASACASQGLRTAAMLVNGGHLHAMHICHPPMSTRWGGHSALVKYTAEQQETLDNLLEDELETLELMDIPRPEFSLDVTNGGVLAELQRAVSIRKPGFLALGSHGRSGLGEALLGGLALELLRQPPCDVLVAR</sequence>
<comment type="similarity">
    <text evidence="1">Belongs to the universal stress protein A family.</text>
</comment>
<evidence type="ECO:0000256" key="1">
    <source>
        <dbReference type="ARBA" id="ARBA00008791"/>
    </source>
</evidence>
<dbReference type="Proteomes" id="UP000243924">
    <property type="component" value="Chromosome I"/>
</dbReference>
<dbReference type="InterPro" id="IPR006016">
    <property type="entry name" value="UspA"/>
</dbReference>
<dbReference type="InterPro" id="IPR006015">
    <property type="entry name" value="Universal_stress_UspA"/>
</dbReference>
<dbReference type="EMBL" id="LT629787">
    <property type="protein sequence ID" value="SDT90923.1"/>
    <property type="molecule type" value="Genomic_DNA"/>
</dbReference>
<dbReference type="OrthoDB" id="9792500at2"/>
<dbReference type="Pfam" id="PF00582">
    <property type="entry name" value="Usp"/>
    <property type="match status" value="2"/>
</dbReference>
<dbReference type="CDD" id="cd00293">
    <property type="entry name" value="USP-like"/>
    <property type="match status" value="1"/>
</dbReference>
<gene>
    <name evidence="3" type="ORF">SAMN05216210_0407</name>
</gene>
<protein>
    <submittedName>
        <fullName evidence="3">Nucleotide-binding universal stress protein, UspA family</fullName>
    </submittedName>
</protein>
<evidence type="ECO:0000313" key="4">
    <source>
        <dbReference type="Proteomes" id="UP000243924"/>
    </source>
</evidence>
<feature type="domain" description="UspA" evidence="2">
    <location>
        <begin position="138"/>
        <end position="277"/>
    </location>
</feature>
<evidence type="ECO:0000313" key="3">
    <source>
        <dbReference type="EMBL" id="SDT90923.1"/>
    </source>
</evidence>
<accession>A0A1H2E772</accession>
<dbReference type="PANTHER" id="PTHR46268">
    <property type="entry name" value="STRESS RESPONSE PROTEIN NHAX"/>
    <property type="match status" value="1"/>
</dbReference>
<dbReference type="InterPro" id="IPR014729">
    <property type="entry name" value="Rossmann-like_a/b/a_fold"/>
</dbReference>
<dbReference type="STRING" id="1434072.SAMN05216210_0407"/>